<feature type="active site" description="Proton donor" evidence="1">
    <location>
        <position position="59"/>
    </location>
</feature>
<dbReference type="PANTHER" id="PTHR43638:SF3">
    <property type="entry name" value="ALDEHYDE REDUCTASE"/>
    <property type="match status" value="1"/>
</dbReference>
<dbReference type="GO" id="GO:0016491">
    <property type="term" value="F:oxidoreductase activity"/>
    <property type="evidence" value="ECO:0007669"/>
    <property type="project" value="InterPro"/>
</dbReference>
<evidence type="ECO:0000313" key="5">
    <source>
        <dbReference type="EMBL" id="MBE1607966.1"/>
    </source>
</evidence>
<proteinExistence type="predicted"/>
<feature type="domain" description="NADP-dependent oxidoreductase" evidence="4">
    <location>
        <begin position="21"/>
        <end position="270"/>
    </location>
</feature>
<dbReference type="EMBL" id="JADBEM010000001">
    <property type="protein sequence ID" value="MBE1607966.1"/>
    <property type="molecule type" value="Genomic_DNA"/>
</dbReference>
<gene>
    <name evidence="5" type="ORF">HEB94_004814</name>
</gene>
<accession>A0A927RK74</accession>
<dbReference type="InterPro" id="IPR020471">
    <property type="entry name" value="AKR"/>
</dbReference>
<dbReference type="AlphaFoldDB" id="A0A927RK74"/>
<evidence type="ECO:0000256" key="2">
    <source>
        <dbReference type="PIRSR" id="PIRSR000097-2"/>
    </source>
</evidence>
<protein>
    <submittedName>
        <fullName evidence="5">Diketogulonate reductase-like aldo/keto reductase</fullName>
    </submittedName>
</protein>
<dbReference type="PANTHER" id="PTHR43638">
    <property type="entry name" value="OXIDOREDUCTASE, ALDO/KETO REDUCTASE FAMILY PROTEIN"/>
    <property type="match status" value="1"/>
</dbReference>
<feature type="site" description="Lowers pKa of active site Tyr" evidence="3">
    <location>
        <position position="84"/>
    </location>
</feature>
<evidence type="ECO:0000256" key="3">
    <source>
        <dbReference type="PIRSR" id="PIRSR000097-3"/>
    </source>
</evidence>
<dbReference type="PIRSF" id="PIRSF000097">
    <property type="entry name" value="AKR"/>
    <property type="match status" value="1"/>
</dbReference>
<keyword evidence="6" id="KW-1185">Reference proteome</keyword>
<dbReference type="SUPFAM" id="SSF51430">
    <property type="entry name" value="NAD(P)-linked oxidoreductase"/>
    <property type="match status" value="1"/>
</dbReference>
<dbReference type="Proteomes" id="UP000638648">
    <property type="component" value="Unassembled WGS sequence"/>
</dbReference>
<dbReference type="CDD" id="cd19138">
    <property type="entry name" value="AKR_YeaE"/>
    <property type="match status" value="1"/>
</dbReference>
<dbReference type="InterPro" id="IPR023210">
    <property type="entry name" value="NADP_OxRdtase_dom"/>
</dbReference>
<name>A0A927RK74_9ACTN</name>
<dbReference type="InterPro" id="IPR036812">
    <property type="entry name" value="NAD(P)_OxRdtase_dom_sf"/>
</dbReference>
<comment type="caution">
    <text evidence="5">The sequence shown here is derived from an EMBL/GenBank/DDBJ whole genome shotgun (WGS) entry which is preliminary data.</text>
</comment>
<dbReference type="RefSeq" id="WP_192751831.1">
    <property type="nucleotide sequence ID" value="NZ_BAABJL010000040.1"/>
</dbReference>
<dbReference type="Pfam" id="PF00248">
    <property type="entry name" value="Aldo_ket_red"/>
    <property type="match status" value="1"/>
</dbReference>
<dbReference type="Gene3D" id="3.20.20.100">
    <property type="entry name" value="NADP-dependent oxidoreductase domain"/>
    <property type="match status" value="1"/>
</dbReference>
<feature type="binding site" evidence="2">
    <location>
        <position position="117"/>
    </location>
    <ligand>
        <name>substrate</name>
    </ligand>
</feature>
<evidence type="ECO:0000259" key="4">
    <source>
        <dbReference type="Pfam" id="PF00248"/>
    </source>
</evidence>
<evidence type="ECO:0000313" key="6">
    <source>
        <dbReference type="Proteomes" id="UP000638648"/>
    </source>
</evidence>
<evidence type="ECO:0000256" key="1">
    <source>
        <dbReference type="PIRSR" id="PIRSR000097-1"/>
    </source>
</evidence>
<reference evidence="5" key="1">
    <citation type="submission" date="2020-10" db="EMBL/GenBank/DDBJ databases">
        <title>Sequencing the genomes of 1000 actinobacteria strains.</title>
        <authorList>
            <person name="Klenk H.-P."/>
        </authorList>
    </citation>
    <scope>NUCLEOTIDE SEQUENCE</scope>
    <source>
        <strain evidence="5">DSM 45354</strain>
    </source>
</reference>
<dbReference type="PRINTS" id="PR00069">
    <property type="entry name" value="ALDKETRDTASE"/>
</dbReference>
<sequence length="283" mass="30816">MKVDSAVRAVPLPSGEEIPALGQGTWGWAEVPARREQEIASLRLGLDLGLNLVDTAEMYADGGAEKLVGEGLAGRRQEVFLVTKLLPSNAGRTGTLRACEASLQRLGTDWIDLYLLHWRGRLPLEATLEAFEVLVATGKIRYWGVSNFDTADLSELVLVSGGADVATNQVLYNLTRRGTEYDLLPWARAAGLPIMAYSPIEQGRLLTNPGLAAIARKHGVTPAQVALAWVLREPEIVVIPRAGRPEHVQQNRLALDVRLTEADLAELDRLFPPPTAKVPLEVL</sequence>
<organism evidence="5 6">
    <name type="scientific">Actinopolymorpha pittospori</name>
    <dbReference type="NCBI Taxonomy" id="648752"/>
    <lineage>
        <taxon>Bacteria</taxon>
        <taxon>Bacillati</taxon>
        <taxon>Actinomycetota</taxon>
        <taxon>Actinomycetes</taxon>
        <taxon>Propionibacteriales</taxon>
        <taxon>Actinopolymorphaceae</taxon>
        <taxon>Actinopolymorpha</taxon>
    </lineage>
</organism>